<name>A0A2M6T090_9BACT</name>
<evidence type="ECO:0000313" key="1">
    <source>
        <dbReference type="EMBL" id="PIS38741.1"/>
    </source>
</evidence>
<dbReference type="AlphaFoldDB" id="A0A2M6T090"/>
<protein>
    <submittedName>
        <fullName evidence="1">Uncharacterized protein</fullName>
    </submittedName>
</protein>
<dbReference type="InterPro" id="IPR027434">
    <property type="entry name" value="Homing_endonucl"/>
</dbReference>
<proteinExistence type="predicted"/>
<comment type="caution">
    <text evidence="1">The sequence shown here is derived from an EMBL/GenBank/DDBJ whole genome shotgun (WGS) entry which is preliminary data.</text>
</comment>
<accession>A0A2M6T090</accession>
<reference evidence="2" key="1">
    <citation type="submission" date="2017-09" db="EMBL/GenBank/DDBJ databases">
        <title>Depth-based differentiation of microbial function through sediment-hosted aquifers and enrichment of novel symbionts in the deep terrestrial subsurface.</title>
        <authorList>
            <person name="Probst A.J."/>
            <person name="Ladd B."/>
            <person name="Jarett J.K."/>
            <person name="Geller-Mcgrath D.E."/>
            <person name="Sieber C.M.K."/>
            <person name="Emerson J.B."/>
            <person name="Anantharaman K."/>
            <person name="Thomas B.C."/>
            <person name="Malmstrom R."/>
            <person name="Stieglmeier M."/>
            <person name="Klingl A."/>
            <person name="Woyke T."/>
            <person name="Ryan C.M."/>
            <person name="Banfield J.F."/>
        </authorList>
    </citation>
    <scope>NUCLEOTIDE SEQUENCE [LARGE SCALE GENOMIC DNA]</scope>
</reference>
<dbReference type="Gene3D" id="3.10.28.10">
    <property type="entry name" value="Homing endonucleases"/>
    <property type="match status" value="1"/>
</dbReference>
<sequence>MLASYDKLILQQIRKKLISVGIKCGHLGIVSPKGYKTEKKPLPYNENYYGFGIFSKNSLLRLFDNIQNYVKHPKRLQDLEKAKKNIKLRNKKFGNLRMR</sequence>
<gene>
    <name evidence="1" type="ORF">COT34_01990</name>
</gene>
<evidence type="ECO:0000313" key="2">
    <source>
        <dbReference type="Proteomes" id="UP000229390"/>
    </source>
</evidence>
<dbReference type="EMBL" id="PEYE01000035">
    <property type="protein sequence ID" value="PIS38741.1"/>
    <property type="molecule type" value="Genomic_DNA"/>
</dbReference>
<organism evidence="1 2">
    <name type="scientific">Candidatus Nealsonbacteria bacterium CG08_land_8_20_14_0_20_43_11</name>
    <dbReference type="NCBI Taxonomy" id="1974706"/>
    <lineage>
        <taxon>Bacteria</taxon>
        <taxon>Candidatus Nealsoniibacteriota</taxon>
    </lineage>
</organism>
<dbReference type="Proteomes" id="UP000229390">
    <property type="component" value="Unassembled WGS sequence"/>
</dbReference>